<dbReference type="AlphaFoldDB" id="A0A6A5YL58"/>
<keyword evidence="2" id="KW-1185">Reference proteome</keyword>
<protein>
    <submittedName>
        <fullName evidence="1">Uncharacterized protein</fullName>
    </submittedName>
</protein>
<sequence length="172" mass="18941">MVLRLFVPPGEGQHPIVPKRPEVLGANAALQYSAIGSTLLAVGYTWVARKYPSRFGASPQSTVPTTFLRSSAKLGAAAIIFCSAVNWYYHQSFTSVVIAQAGRKTISPYKLFEKTNQYTADDGAIAGARIGLLAGLSLWRMRLPWWTPINGWLLCWCSSRHHGCAQLPLLHR</sequence>
<organism evidence="1 2">
    <name type="scientific">Lophiotrema nucula</name>
    <dbReference type="NCBI Taxonomy" id="690887"/>
    <lineage>
        <taxon>Eukaryota</taxon>
        <taxon>Fungi</taxon>
        <taxon>Dikarya</taxon>
        <taxon>Ascomycota</taxon>
        <taxon>Pezizomycotina</taxon>
        <taxon>Dothideomycetes</taxon>
        <taxon>Pleosporomycetidae</taxon>
        <taxon>Pleosporales</taxon>
        <taxon>Lophiotremataceae</taxon>
        <taxon>Lophiotrema</taxon>
    </lineage>
</organism>
<gene>
    <name evidence="1" type="ORF">BDV96DRAFT_588280</name>
</gene>
<reference evidence="1" key="1">
    <citation type="journal article" date="2020" name="Stud. Mycol.">
        <title>101 Dothideomycetes genomes: a test case for predicting lifestyles and emergence of pathogens.</title>
        <authorList>
            <person name="Haridas S."/>
            <person name="Albert R."/>
            <person name="Binder M."/>
            <person name="Bloem J."/>
            <person name="Labutti K."/>
            <person name="Salamov A."/>
            <person name="Andreopoulos B."/>
            <person name="Baker S."/>
            <person name="Barry K."/>
            <person name="Bills G."/>
            <person name="Bluhm B."/>
            <person name="Cannon C."/>
            <person name="Castanera R."/>
            <person name="Culley D."/>
            <person name="Daum C."/>
            <person name="Ezra D."/>
            <person name="Gonzalez J."/>
            <person name="Henrissat B."/>
            <person name="Kuo A."/>
            <person name="Liang C."/>
            <person name="Lipzen A."/>
            <person name="Lutzoni F."/>
            <person name="Magnuson J."/>
            <person name="Mondo S."/>
            <person name="Nolan M."/>
            <person name="Ohm R."/>
            <person name="Pangilinan J."/>
            <person name="Park H.-J."/>
            <person name="Ramirez L."/>
            <person name="Alfaro M."/>
            <person name="Sun H."/>
            <person name="Tritt A."/>
            <person name="Yoshinaga Y."/>
            <person name="Zwiers L.-H."/>
            <person name="Turgeon B."/>
            <person name="Goodwin S."/>
            <person name="Spatafora J."/>
            <person name="Crous P."/>
            <person name="Grigoriev I."/>
        </authorList>
    </citation>
    <scope>NUCLEOTIDE SEQUENCE</scope>
    <source>
        <strain evidence="1">CBS 627.86</strain>
    </source>
</reference>
<name>A0A6A5YL58_9PLEO</name>
<dbReference type="OrthoDB" id="3776879at2759"/>
<dbReference type="Proteomes" id="UP000799770">
    <property type="component" value="Unassembled WGS sequence"/>
</dbReference>
<dbReference type="EMBL" id="ML977351">
    <property type="protein sequence ID" value="KAF2107852.1"/>
    <property type="molecule type" value="Genomic_DNA"/>
</dbReference>
<accession>A0A6A5YL58</accession>
<proteinExistence type="predicted"/>
<evidence type="ECO:0000313" key="2">
    <source>
        <dbReference type="Proteomes" id="UP000799770"/>
    </source>
</evidence>
<evidence type="ECO:0000313" key="1">
    <source>
        <dbReference type="EMBL" id="KAF2107852.1"/>
    </source>
</evidence>